<feature type="transmembrane region" description="Helical" evidence="1">
    <location>
        <begin position="91"/>
        <end position="111"/>
    </location>
</feature>
<reference evidence="2 3" key="1">
    <citation type="submission" date="2016-09" db="EMBL/GenBank/DDBJ databases">
        <authorList>
            <person name="Capua I."/>
            <person name="De Benedictis P."/>
            <person name="Joannis T."/>
            <person name="Lombin L.H."/>
            <person name="Cattoli G."/>
        </authorList>
    </citation>
    <scope>NUCLEOTIDE SEQUENCE [LARGE SCALE GENOMIC DNA]</scope>
    <source>
        <strain evidence="2 3">UB20</strain>
    </source>
</reference>
<keyword evidence="1" id="KW-0812">Transmembrane</keyword>
<dbReference type="OrthoDB" id="1100612at2"/>
<dbReference type="OMA" id="KYPHEST"/>
<dbReference type="RefSeq" id="WP_014225115.1">
    <property type="nucleotide sequence ID" value="NZ_CALHNL010000039.1"/>
</dbReference>
<organism evidence="2 3">
    <name type="scientific">Tannerella forsythia</name>
    <name type="common">Bacteroides forsythus</name>
    <dbReference type="NCBI Taxonomy" id="28112"/>
    <lineage>
        <taxon>Bacteria</taxon>
        <taxon>Pseudomonadati</taxon>
        <taxon>Bacteroidota</taxon>
        <taxon>Bacteroidia</taxon>
        <taxon>Bacteroidales</taxon>
        <taxon>Tannerellaceae</taxon>
        <taxon>Tannerella</taxon>
    </lineage>
</organism>
<proteinExistence type="predicted"/>
<gene>
    <name evidence="2" type="ORF">TFUB20_01529</name>
</gene>
<feature type="transmembrane region" description="Helical" evidence="1">
    <location>
        <begin position="49"/>
        <end position="71"/>
    </location>
</feature>
<evidence type="ECO:0000256" key="1">
    <source>
        <dbReference type="SAM" id="Phobius"/>
    </source>
</evidence>
<keyword evidence="1" id="KW-1133">Transmembrane helix</keyword>
<dbReference type="AlphaFoldDB" id="A0A1D3UP20"/>
<keyword evidence="1" id="KW-0472">Membrane</keyword>
<name>A0A1D3UP20_TANFO</name>
<evidence type="ECO:0000313" key="2">
    <source>
        <dbReference type="EMBL" id="SCQ21902.1"/>
    </source>
</evidence>
<evidence type="ECO:0000313" key="3">
    <source>
        <dbReference type="Proteomes" id="UP000182057"/>
    </source>
</evidence>
<accession>A0A1D3UP20</accession>
<dbReference type="Proteomes" id="UP000182057">
    <property type="component" value="Unassembled WGS sequence"/>
</dbReference>
<sequence length="124" mass="14813">MMERIEKDRLNDWFARLPDKKLPADFQTLLMERIRQEALLRAERRKERLNLLGMGVLIISLLGGLAVLFFFLGISWQWPQWRISLPEMSTFLFYAYIGALAFALWMADTAFRRYYCKKYPHEST</sequence>
<protein>
    <submittedName>
        <fullName evidence="2">Uncharacterized protein</fullName>
    </submittedName>
</protein>
<dbReference type="EMBL" id="FMMM01000055">
    <property type="protein sequence ID" value="SCQ21902.1"/>
    <property type="molecule type" value="Genomic_DNA"/>
</dbReference>
<dbReference type="GeneID" id="34758917"/>